<keyword evidence="4" id="KW-1185">Reference proteome</keyword>
<evidence type="ECO:0000313" key="4">
    <source>
        <dbReference type="Proteomes" id="UP001415857"/>
    </source>
</evidence>
<feature type="compositionally biased region" description="Basic and acidic residues" evidence="1">
    <location>
        <begin position="191"/>
        <end position="251"/>
    </location>
</feature>
<dbReference type="Pfam" id="PF02213">
    <property type="entry name" value="GYF"/>
    <property type="match status" value="1"/>
</dbReference>
<dbReference type="PANTHER" id="PTHR46992">
    <property type="entry name" value="GYF DOMAIN-CONTAINING PROTEIN"/>
    <property type="match status" value="1"/>
</dbReference>
<feature type="domain" description="GYF" evidence="2">
    <location>
        <begin position="562"/>
        <end position="618"/>
    </location>
</feature>
<dbReference type="InterPro" id="IPR003169">
    <property type="entry name" value="GYF"/>
</dbReference>
<dbReference type="Proteomes" id="UP001415857">
    <property type="component" value="Unassembled WGS sequence"/>
</dbReference>
<accession>A0AAP0NJ94</accession>
<feature type="compositionally biased region" description="Polar residues" evidence="1">
    <location>
        <begin position="886"/>
        <end position="901"/>
    </location>
</feature>
<comment type="caution">
    <text evidence="3">The sequence shown here is derived from an EMBL/GenBank/DDBJ whole genome shotgun (WGS) entry which is preliminary data.</text>
</comment>
<feature type="region of interest" description="Disordered" evidence="1">
    <location>
        <begin position="134"/>
        <end position="334"/>
    </location>
</feature>
<dbReference type="SMART" id="SM00444">
    <property type="entry name" value="GYF"/>
    <property type="match status" value="1"/>
</dbReference>
<proteinExistence type="predicted"/>
<evidence type="ECO:0000313" key="3">
    <source>
        <dbReference type="EMBL" id="KAK9271849.1"/>
    </source>
</evidence>
<organism evidence="3 4">
    <name type="scientific">Liquidambar formosana</name>
    <name type="common">Formosan gum</name>
    <dbReference type="NCBI Taxonomy" id="63359"/>
    <lineage>
        <taxon>Eukaryota</taxon>
        <taxon>Viridiplantae</taxon>
        <taxon>Streptophyta</taxon>
        <taxon>Embryophyta</taxon>
        <taxon>Tracheophyta</taxon>
        <taxon>Spermatophyta</taxon>
        <taxon>Magnoliopsida</taxon>
        <taxon>eudicotyledons</taxon>
        <taxon>Gunneridae</taxon>
        <taxon>Pentapetalae</taxon>
        <taxon>Saxifragales</taxon>
        <taxon>Altingiaceae</taxon>
        <taxon>Liquidambar</taxon>
    </lineage>
</organism>
<dbReference type="SUPFAM" id="SSF55277">
    <property type="entry name" value="GYF domain"/>
    <property type="match status" value="1"/>
</dbReference>
<feature type="region of interest" description="Disordered" evidence="1">
    <location>
        <begin position="879"/>
        <end position="920"/>
    </location>
</feature>
<name>A0AAP0NJ94_LIQFO</name>
<evidence type="ECO:0000259" key="2">
    <source>
        <dbReference type="PROSITE" id="PS50829"/>
    </source>
</evidence>
<sequence length="920" mass="101036">MGESGEEKVVVLTGLLDESKDQLGSENNIPLSPQWLYAKPVEAKTLTPTAFTRAFEAIPPSTSITVSPFVQSSKATFPSPSVALDSFARASEAIPPSTSTTVSPFVNPLELCPHLPNFVRQMFCFSGNSTDLNQKEGWRLDGSQDKKEWRRTVPDVETNRRWREEERETSLLGRRDRRKEDRRADGVASREISENRAVSSDRWHDINNRSSGHETRRDNKWSSRWGPEDKEKDLRTEKKSDVEKEDTHNEKQSSTGGNRTASEREHDSRDKWRPRHRMEVHGGGSASYRTAPGFGLDRGRVEGSNVRFAPGRGRSNISGNLQIGRPPSTSPIGFVPLDKNDNACGKSGLSIDTYCYPRGKLLDIYRKQKTISTFDAVPDGMEQVSPITLVGSTEPLAFVAPGAEEEAVLGDISKGKITGSGVLHNSFRDNNGRSNENFTGAGDMTLLEGKGSFSNSTEEFGETFRKASVNTACQGSEPYKEGEQNSMTASGVLGTEGLMREVSDNYRFSSAREIGLSVNDVAELKAVENLQSADPAFLKKFKLDNIESTTSETGTQLPDESSTLFDFSSTHKTLSSDQNYGPFLGIDIISWFEQGFFGTDLPVRLSDAPDGSPFQELGEVIPHLKIKAGSSSSTSLVTKFEPTDPIGGSLEESIPDPAPASEFKGVYGPAIIPKRAEPQYSDDQTFQNFVSQDEEIVFPGRPGSSSGNIIGKPSANIHGLFSNPISHPSLPNEFAETSMPTHEEDKLHPFGLLMSELRGTQSRRTQSSDMSSSIGVQGQFLDPLIERDSAHASRSSFSAMVDQPPFAETWSDDYGRNTLLNPNAHQGAIDARRLSRMEQEFNGFGMAEHLISQNLQKEQLQSQNRLFPHSISHFTGSGPEQFPGFSLSQSKHPPLQQSCPSSKFRYGTSFGTPVSRAAAD</sequence>
<dbReference type="InterPro" id="IPR035445">
    <property type="entry name" value="GYF-like_dom_sf"/>
</dbReference>
<dbReference type="EMBL" id="JBBPBK010000013">
    <property type="protein sequence ID" value="KAK9271849.1"/>
    <property type="molecule type" value="Genomic_DNA"/>
</dbReference>
<reference evidence="3 4" key="1">
    <citation type="journal article" date="2024" name="Plant J.">
        <title>Genome sequences and population genomics reveal climatic adaptation and genomic divergence between two closely related sweetgum species.</title>
        <authorList>
            <person name="Xu W.Q."/>
            <person name="Ren C.Q."/>
            <person name="Zhang X.Y."/>
            <person name="Comes H.P."/>
            <person name="Liu X.H."/>
            <person name="Li Y.G."/>
            <person name="Kettle C.J."/>
            <person name="Jalonen R."/>
            <person name="Gaisberger H."/>
            <person name="Ma Y.Z."/>
            <person name="Qiu Y.X."/>
        </authorList>
    </citation>
    <scope>NUCLEOTIDE SEQUENCE [LARGE SCALE GENOMIC DNA]</scope>
    <source>
        <strain evidence="3">Hangzhou</strain>
    </source>
</reference>
<dbReference type="AlphaFoldDB" id="A0AAP0NJ94"/>
<feature type="compositionally biased region" description="Basic and acidic residues" evidence="1">
    <location>
        <begin position="261"/>
        <end position="271"/>
    </location>
</feature>
<gene>
    <name evidence="3" type="ORF">L1049_002214</name>
</gene>
<dbReference type="PROSITE" id="PS50829">
    <property type="entry name" value="GYF"/>
    <property type="match status" value="1"/>
</dbReference>
<evidence type="ECO:0000256" key="1">
    <source>
        <dbReference type="SAM" id="MobiDB-lite"/>
    </source>
</evidence>
<protein>
    <recommendedName>
        <fullName evidence="2">GYF domain-containing protein</fullName>
    </recommendedName>
</protein>
<dbReference type="Gene3D" id="3.30.1490.40">
    <property type="match status" value="1"/>
</dbReference>
<dbReference type="PANTHER" id="PTHR46992:SF1">
    <property type="entry name" value="GYF DOMAIN-CONTAINING PROTEIN"/>
    <property type="match status" value="1"/>
</dbReference>
<feature type="compositionally biased region" description="Basic and acidic residues" evidence="1">
    <location>
        <begin position="134"/>
        <end position="169"/>
    </location>
</feature>